<evidence type="ECO:0000313" key="2">
    <source>
        <dbReference type="EMBL" id="MFC7138704.1"/>
    </source>
</evidence>
<dbReference type="GeneID" id="78818946"/>
<keyword evidence="3" id="KW-1185">Reference proteome</keyword>
<dbReference type="EMBL" id="JBHTAS010000001">
    <property type="protein sequence ID" value="MFC7138704.1"/>
    <property type="molecule type" value="Genomic_DNA"/>
</dbReference>
<proteinExistence type="predicted"/>
<comment type="caution">
    <text evidence="2">The sequence shown here is derived from an EMBL/GenBank/DDBJ whole genome shotgun (WGS) entry which is preliminary data.</text>
</comment>
<dbReference type="Proteomes" id="UP001596432">
    <property type="component" value="Unassembled WGS sequence"/>
</dbReference>
<reference evidence="2 3" key="1">
    <citation type="journal article" date="2019" name="Int. J. Syst. Evol. Microbiol.">
        <title>The Global Catalogue of Microorganisms (GCM) 10K type strain sequencing project: providing services to taxonomists for standard genome sequencing and annotation.</title>
        <authorList>
            <consortium name="The Broad Institute Genomics Platform"/>
            <consortium name="The Broad Institute Genome Sequencing Center for Infectious Disease"/>
            <person name="Wu L."/>
            <person name="Ma J."/>
        </authorList>
    </citation>
    <scope>NUCLEOTIDE SEQUENCE [LARGE SCALE GENOMIC DNA]</scope>
    <source>
        <strain evidence="2 3">XZYJT29</strain>
    </source>
</reference>
<sequence>MSTPEENLEIALDDARESESREQAIDGLQTANECDMLAEIVRADGVESRYRELAMTKLGHPQCKATLETLHESGEIPDSLRDQAEELLGNTPDDSGAGP</sequence>
<dbReference type="RefSeq" id="WP_274324318.1">
    <property type="nucleotide sequence ID" value="NZ_CP118158.1"/>
</dbReference>
<evidence type="ECO:0000256" key="1">
    <source>
        <dbReference type="SAM" id="MobiDB-lite"/>
    </source>
</evidence>
<feature type="region of interest" description="Disordered" evidence="1">
    <location>
        <begin position="71"/>
        <end position="99"/>
    </location>
</feature>
<gene>
    <name evidence="2" type="ORF">ACFQMA_02495</name>
</gene>
<name>A0ABD5XUB0_9EURY</name>
<accession>A0ABD5XUB0</accession>
<dbReference type="AlphaFoldDB" id="A0ABD5XUB0"/>
<feature type="compositionally biased region" description="Basic and acidic residues" evidence="1">
    <location>
        <begin position="71"/>
        <end position="84"/>
    </location>
</feature>
<organism evidence="2 3">
    <name type="scientific">Halosimplex aquaticum</name>
    <dbReference type="NCBI Taxonomy" id="3026162"/>
    <lineage>
        <taxon>Archaea</taxon>
        <taxon>Methanobacteriati</taxon>
        <taxon>Methanobacteriota</taxon>
        <taxon>Stenosarchaea group</taxon>
        <taxon>Halobacteria</taxon>
        <taxon>Halobacteriales</taxon>
        <taxon>Haloarculaceae</taxon>
        <taxon>Halosimplex</taxon>
    </lineage>
</organism>
<evidence type="ECO:0000313" key="3">
    <source>
        <dbReference type="Proteomes" id="UP001596432"/>
    </source>
</evidence>
<protein>
    <recommendedName>
        <fullName evidence="4">HEAT repeat domain-containing protein</fullName>
    </recommendedName>
</protein>
<evidence type="ECO:0008006" key="4">
    <source>
        <dbReference type="Google" id="ProtNLM"/>
    </source>
</evidence>